<dbReference type="PROSITE" id="PS50011">
    <property type="entry name" value="PROTEIN_KINASE_DOM"/>
    <property type="match status" value="1"/>
</dbReference>
<dbReference type="SUPFAM" id="SSF57302">
    <property type="entry name" value="Snake toxin-like"/>
    <property type="match status" value="1"/>
</dbReference>
<keyword evidence="10" id="KW-0732">Signal</keyword>
<evidence type="ECO:0000256" key="21">
    <source>
        <dbReference type="PROSITE-ProRule" id="PRU10141"/>
    </source>
</evidence>
<dbReference type="SMART" id="SM00220">
    <property type="entry name" value="S_TKc"/>
    <property type="match status" value="1"/>
</dbReference>
<comment type="cofactor">
    <cofactor evidence="2">
        <name>Mg(2+)</name>
        <dbReference type="ChEBI" id="CHEBI:18420"/>
    </cofactor>
</comment>
<dbReference type="InterPro" id="IPR000719">
    <property type="entry name" value="Prot_kinase_dom"/>
</dbReference>
<evidence type="ECO:0000313" key="26">
    <source>
        <dbReference type="Proteomes" id="UP000235965"/>
    </source>
</evidence>
<evidence type="ECO:0000256" key="4">
    <source>
        <dbReference type="ARBA" id="ARBA00009605"/>
    </source>
</evidence>
<evidence type="ECO:0000256" key="9">
    <source>
        <dbReference type="ARBA" id="ARBA00022723"/>
    </source>
</evidence>
<protein>
    <recommendedName>
        <fullName evidence="5">receptor protein serine/threonine kinase</fullName>
        <ecNumber evidence="5">2.7.11.30</ecNumber>
    </recommendedName>
</protein>
<dbReference type="FunFam" id="2.10.60.10:FF:000021">
    <property type="entry name" value="Receptor protein serine/threonine kinase"/>
    <property type="match status" value="1"/>
</dbReference>
<dbReference type="InParanoid" id="A0A2J7Q971"/>
<dbReference type="SUPFAM" id="SSF56112">
    <property type="entry name" value="Protein kinase-like (PK-like)"/>
    <property type="match status" value="1"/>
</dbReference>
<dbReference type="CDD" id="cd23596">
    <property type="entry name" value="TFP_LU_ECD_Tkv"/>
    <property type="match status" value="1"/>
</dbReference>
<dbReference type="Gene3D" id="2.10.60.10">
    <property type="entry name" value="CD59"/>
    <property type="match status" value="1"/>
</dbReference>
<dbReference type="STRING" id="105785.A0A2J7Q971"/>
<comment type="caution">
    <text evidence="25">The sequence shown here is derived from an EMBL/GenBank/DDBJ whole genome shotgun (WGS) entry which is preliminary data.</text>
</comment>
<feature type="active site" description="Proton acceptor" evidence="18">
    <location>
        <position position="359"/>
    </location>
</feature>
<keyword evidence="9" id="KW-0479">Metal-binding</keyword>
<dbReference type="PROSITE" id="PS51256">
    <property type="entry name" value="GS"/>
    <property type="match status" value="1"/>
</dbReference>
<keyword evidence="13 19" id="KW-0067">ATP-binding</keyword>
<dbReference type="Pfam" id="PF08515">
    <property type="entry name" value="TGF_beta_GS"/>
    <property type="match status" value="1"/>
</dbReference>
<evidence type="ECO:0000256" key="10">
    <source>
        <dbReference type="ARBA" id="ARBA00022729"/>
    </source>
</evidence>
<keyword evidence="20" id="KW-1015">Disulfide bond</keyword>
<dbReference type="GO" id="GO:0005524">
    <property type="term" value="F:ATP binding"/>
    <property type="evidence" value="ECO:0007669"/>
    <property type="project" value="UniProtKB-UniRule"/>
</dbReference>
<dbReference type="InterPro" id="IPR008271">
    <property type="entry name" value="Ser/Thr_kinase_AS"/>
</dbReference>
<feature type="domain" description="GS" evidence="24">
    <location>
        <begin position="168"/>
        <end position="190"/>
    </location>
</feature>
<reference evidence="25 26" key="1">
    <citation type="submission" date="2017-12" db="EMBL/GenBank/DDBJ databases">
        <title>Hemimetabolous genomes reveal molecular basis of termite eusociality.</title>
        <authorList>
            <person name="Harrison M.C."/>
            <person name="Jongepier E."/>
            <person name="Robertson H.M."/>
            <person name="Arning N."/>
            <person name="Bitard-Feildel T."/>
            <person name="Chao H."/>
            <person name="Childers C.P."/>
            <person name="Dinh H."/>
            <person name="Doddapaneni H."/>
            <person name="Dugan S."/>
            <person name="Gowin J."/>
            <person name="Greiner C."/>
            <person name="Han Y."/>
            <person name="Hu H."/>
            <person name="Hughes D.S.T."/>
            <person name="Huylmans A.-K."/>
            <person name="Kemena C."/>
            <person name="Kremer L.P.M."/>
            <person name="Lee S.L."/>
            <person name="Lopez-Ezquerra A."/>
            <person name="Mallet L."/>
            <person name="Monroy-Kuhn J.M."/>
            <person name="Moser A."/>
            <person name="Murali S.C."/>
            <person name="Muzny D.M."/>
            <person name="Otani S."/>
            <person name="Piulachs M.-D."/>
            <person name="Poelchau M."/>
            <person name="Qu J."/>
            <person name="Schaub F."/>
            <person name="Wada-Katsumata A."/>
            <person name="Worley K.C."/>
            <person name="Xie Q."/>
            <person name="Ylla G."/>
            <person name="Poulsen M."/>
            <person name="Gibbs R.A."/>
            <person name="Schal C."/>
            <person name="Richards S."/>
            <person name="Belles X."/>
            <person name="Korb J."/>
            <person name="Bornberg-Bauer E."/>
        </authorList>
    </citation>
    <scope>NUCLEOTIDE SEQUENCE [LARGE SCALE GENOMIC DNA]</scope>
    <source>
        <tissue evidence="25">Whole body</tissue>
    </source>
</reference>
<keyword evidence="14" id="KW-0460">Magnesium</keyword>
<feature type="domain" description="Protein kinase" evidence="23">
    <location>
        <begin position="231"/>
        <end position="521"/>
    </location>
</feature>
<dbReference type="Gene3D" id="3.30.200.20">
    <property type="entry name" value="Phosphorylase Kinase, domain 1"/>
    <property type="match status" value="1"/>
</dbReference>
<keyword evidence="12" id="KW-0418">Kinase</keyword>
<evidence type="ECO:0000259" key="23">
    <source>
        <dbReference type="PROSITE" id="PS50011"/>
    </source>
</evidence>
<evidence type="ECO:0000256" key="18">
    <source>
        <dbReference type="PIRSR" id="PIRSR037393-1"/>
    </source>
</evidence>
<evidence type="ECO:0000256" key="2">
    <source>
        <dbReference type="ARBA" id="ARBA00001946"/>
    </source>
</evidence>
<dbReference type="PANTHER" id="PTHR23255:SF68">
    <property type="entry name" value="RECEPTOR PROTEIN SERINE_THREONINE KINASE"/>
    <property type="match status" value="1"/>
</dbReference>
<evidence type="ECO:0000259" key="24">
    <source>
        <dbReference type="PROSITE" id="PS51256"/>
    </source>
</evidence>
<dbReference type="GO" id="GO:0043235">
    <property type="term" value="C:receptor complex"/>
    <property type="evidence" value="ECO:0007669"/>
    <property type="project" value="InterPro"/>
</dbReference>
<keyword evidence="26" id="KW-1185">Reference proteome</keyword>
<dbReference type="GO" id="GO:0071363">
    <property type="term" value="P:cellular response to growth factor stimulus"/>
    <property type="evidence" value="ECO:0007669"/>
    <property type="project" value="TreeGrafter"/>
</dbReference>
<dbReference type="AlphaFoldDB" id="A0A2J7Q971"/>
<organism evidence="25 26">
    <name type="scientific">Cryptotermes secundus</name>
    <dbReference type="NCBI Taxonomy" id="105785"/>
    <lineage>
        <taxon>Eukaryota</taxon>
        <taxon>Metazoa</taxon>
        <taxon>Ecdysozoa</taxon>
        <taxon>Arthropoda</taxon>
        <taxon>Hexapoda</taxon>
        <taxon>Insecta</taxon>
        <taxon>Pterygota</taxon>
        <taxon>Neoptera</taxon>
        <taxon>Polyneoptera</taxon>
        <taxon>Dictyoptera</taxon>
        <taxon>Blattodea</taxon>
        <taxon>Blattoidea</taxon>
        <taxon>Termitoidae</taxon>
        <taxon>Kalotermitidae</taxon>
        <taxon>Cryptotermitinae</taxon>
        <taxon>Cryptotermes</taxon>
    </lineage>
</organism>
<dbReference type="PANTHER" id="PTHR23255">
    <property type="entry name" value="TRANSFORMING GROWTH FACTOR-BETA RECEPTOR TYPE I AND II"/>
    <property type="match status" value="1"/>
</dbReference>
<gene>
    <name evidence="25" type="primary">BMPR1A</name>
    <name evidence="25" type="ORF">B7P43_G01980</name>
</gene>
<feature type="disulfide bond" evidence="20">
    <location>
        <begin position="68"/>
        <end position="83"/>
    </location>
</feature>
<evidence type="ECO:0000256" key="8">
    <source>
        <dbReference type="ARBA" id="ARBA00022692"/>
    </source>
</evidence>
<evidence type="ECO:0000256" key="15">
    <source>
        <dbReference type="ARBA" id="ARBA00022989"/>
    </source>
</evidence>
<dbReference type="InterPro" id="IPR000472">
    <property type="entry name" value="Activin_recp"/>
</dbReference>
<dbReference type="GO" id="GO:0004675">
    <property type="term" value="F:transmembrane receptor protein serine/threonine kinase activity"/>
    <property type="evidence" value="ECO:0007669"/>
    <property type="project" value="UniProtKB-EC"/>
</dbReference>
<keyword evidence="6" id="KW-0723">Serine/threonine-protein kinase</keyword>
<dbReference type="Pfam" id="PF01064">
    <property type="entry name" value="Activin_recp"/>
    <property type="match status" value="1"/>
</dbReference>
<comment type="similarity">
    <text evidence="4">Belongs to the protein kinase superfamily. TKL Ser/Thr protein kinase family. TGFB receptor subfamily.</text>
</comment>
<proteinExistence type="inferred from homology"/>
<evidence type="ECO:0000256" key="1">
    <source>
        <dbReference type="ARBA" id="ARBA00001936"/>
    </source>
</evidence>
<evidence type="ECO:0000256" key="20">
    <source>
        <dbReference type="PIRSR" id="PIRSR037393-3"/>
    </source>
</evidence>
<dbReference type="InterPro" id="IPR017441">
    <property type="entry name" value="Protein_kinase_ATP_BS"/>
</dbReference>
<evidence type="ECO:0000256" key="17">
    <source>
        <dbReference type="ARBA" id="ARBA00023170"/>
    </source>
</evidence>
<comment type="cofactor">
    <cofactor evidence="1">
        <name>Mn(2+)</name>
        <dbReference type="ChEBI" id="CHEBI:29035"/>
    </cofactor>
</comment>
<keyword evidence="11 19" id="KW-0547">Nucleotide-binding</keyword>
<dbReference type="InterPro" id="IPR003605">
    <property type="entry name" value="GS_dom"/>
</dbReference>
<keyword evidence="7" id="KW-0808">Transferase</keyword>
<keyword evidence="17 25" id="KW-0675">Receptor</keyword>
<dbReference type="Gene3D" id="1.10.510.10">
    <property type="entry name" value="Transferase(Phosphotransferase) domain 1"/>
    <property type="match status" value="1"/>
</dbReference>
<evidence type="ECO:0000256" key="22">
    <source>
        <dbReference type="SAM" id="Phobius"/>
    </source>
</evidence>
<feature type="binding site" evidence="19">
    <location>
        <begin position="237"/>
        <end position="245"/>
    </location>
    <ligand>
        <name>ATP</name>
        <dbReference type="ChEBI" id="CHEBI:30616"/>
    </ligand>
</feature>
<dbReference type="EMBL" id="NEVH01016943">
    <property type="protein sequence ID" value="PNF25135.1"/>
    <property type="molecule type" value="Genomic_DNA"/>
</dbReference>
<name>A0A2J7Q971_9NEOP</name>
<accession>A0A2J7Q971</accession>
<evidence type="ECO:0000256" key="11">
    <source>
        <dbReference type="ARBA" id="ARBA00022741"/>
    </source>
</evidence>
<keyword evidence="16 22" id="KW-0472">Membrane</keyword>
<dbReference type="Pfam" id="PF00069">
    <property type="entry name" value="Pkinase"/>
    <property type="match status" value="1"/>
</dbReference>
<feature type="binding site" evidence="19 21">
    <location>
        <position position="258"/>
    </location>
    <ligand>
        <name>ATP</name>
        <dbReference type="ChEBI" id="CHEBI:30616"/>
    </ligand>
</feature>
<dbReference type="OrthoDB" id="69842at2759"/>
<evidence type="ECO:0000256" key="7">
    <source>
        <dbReference type="ARBA" id="ARBA00022679"/>
    </source>
</evidence>
<evidence type="ECO:0000256" key="16">
    <source>
        <dbReference type="ARBA" id="ARBA00023136"/>
    </source>
</evidence>
<dbReference type="InterPro" id="IPR011009">
    <property type="entry name" value="Kinase-like_dom_sf"/>
</dbReference>
<dbReference type="PROSITE" id="PS00108">
    <property type="entry name" value="PROTEIN_KINASE_ST"/>
    <property type="match status" value="1"/>
</dbReference>
<dbReference type="EC" id="2.7.11.30" evidence="5"/>
<keyword evidence="15 22" id="KW-1133">Transmembrane helix</keyword>
<evidence type="ECO:0000256" key="5">
    <source>
        <dbReference type="ARBA" id="ARBA00012401"/>
    </source>
</evidence>
<evidence type="ECO:0000256" key="6">
    <source>
        <dbReference type="ARBA" id="ARBA00022527"/>
    </source>
</evidence>
<dbReference type="InterPro" id="IPR045860">
    <property type="entry name" value="Snake_toxin-like_sf"/>
</dbReference>
<dbReference type="PROSITE" id="PS00107">
    <property type="entry name" value="PROTEIN_KINASE_ATP"/>
    <property type="match status" value="1"/>
</dbReference>
<comment type="subcellular location">
    <subcellularLocation>
        <location evidence="3">Membrane</location>
        <topology evidence="3">Single-pass type I membrane protein</topology>
    </subcellularLocation>
</comment>
<evidence type="ECO:0000256" key="19">
    <source>
        <dbReference type="PIRSR" id="PIRSR037393-2"/>
    </source>
</evidence>
<dbReference type="GO" id="GO:0046872">
    <property type="term" value="F:metal ion binding"/>
    <property type="evidence" value="ECO:0007669"/>
    <property type="project" value="UniProtKB-KW"/>
</dbReference>
<evidence type="ECO:0000256" key="12">
    <source>
        <dbReference type="ARBA" id="ARBA00022777"/>
    </source>
</evidence>
<feature type="transmembrane region" description="Helical" evidence="22">
    <location>
        <begin position="115"/>
        <end position="142"/>
    </location>
</feature>
<evidence type="ECO:0000256" key="13">
    <source>
        <dbReference type="ARBA" id="ARBA00022840"/>
    </source>
</evidence>
<evidence type="ECO:0000313" key="25">
    <source>
        <dbReference type="EMBL" id="PNF25135.1"/>
    </source>
</evidence>
<dbReference type="Proteomes" id="UP000235965">
    <property type="component" value="Unassembled WGS sequence"/>
</dbReference>
<dbReference type="FunFam" id="1.10.510.10:FF:000018">
    <property type="entry name" value="Receptor protein serine/threonine kinase"/>
    <property type="match status" value="1"/>
</dbReference>
<keyword evidence="8 22" id="KW-0812">Transmembrane</keyword>
<dbReference type="InterPro" id="IPR000333">
    <property type="entry name" value="TGFB_receptor"/>
</dbReference>
<evidence type="ECO:0000256" key="14">
    <source>
        <dbReference type="ARBA" id="ARBA00022842"/>
    </source>
</evidence>
<evidence type="ECO:0000256" key="3">
    <source>
        <dbReference type="ARBA" id="ARBA00004479"/>
    </source>
</evidence>
<dbReference type="FunCoup" id="A0A2J7Q971">
    <property type="interactions" value="729"/>
</dbReference>
<dbReference type="GO" id="GO:0005886">
    <property type="term" value="C:plasma membrane"/>
    <property type="evidence" value="ECO:0007669"/>
    <property type="project" value="TreeGrafter"/>
</dbReference>
<sequence>MFGFTASGVECFCEGHCPDDRPNGTCVGQPGSQCFSAVEEVYNSETGLWEEERTFGCLPPDESGFMQCKGHLVPHMHGRSISCCNYTNLCNQFLLPEPVRGSTTPRPSLSYDDSIPYIALIISITVCLILFLIIVACVYLRYKKREDRRQMYLVQTARNCDPYLANSGTLQELIDQSSGSGSGLPLLVFRHSVKYFIMCMLGRLSHLAPTGKLLCFAIFKEQVQRTIAKQIQMVQSVGKGRYGEVWLARWRGERVAVKVFFTTEEASWFRETEIYQTVLMRHENVLGFIAADIKGTGSWTQMLLITDYHENGSLHDYLQTHVLDLSSLLRLALSAASGVAHLHTEIFGTRGKPAIAHRDIKSKNILVKRNGQCAIADFGLAVRYISESNKIDIASNTRVGTRRYMAPEVLDESLNTSAFESFKMADMYSLGLVFWEMCSRCVTGNKLIAADDYRLPYFNCVPSDPSFEDMHEIVCMKRIRPHIPPRWESDEVLRTLAKVMQECWHPNPAVRLTALRVKKTLCKLDADNTVKIV</sequence>